<dbReference type="InterPro" id="IPR002893">
    <property type="entry name" value="Znf_MYND"/>
</dbReference>
<evidence type="ECO:0000256" key="1">
    <source>
        <dbReference type="ARBA" id="ARBA00022723"/>
    </source>
</evidence>
<dbReference type="Proteomes" id="UP000256964">
    <property type="component" value="Unassembled WGS sequence"/>
</dbReference>
<sequence>MACCYSSCGNTSASDLKRCGGCREVRYCSSRCQKLDWPSHVFDCKTGKPICTVYYLVRDMKNEVLPCHHQTRIDYGFDKGERMLGAESLRPICQLYHQLVGMLADPYADLRRWQKEGMLVEGIKQVFARIPPHRRGAHYRWFLEHQYVFDGSPADEGMVALQAQVRRETWTRAAWLYAGGSSSDPMNTIYGHMARGAQRSEHKLSCLLFVSYILDHDRPSPKLVMWLTFGFIAGHEPEILRCYTELLGRCTFEEICEAYETSSIPALFARHGVMEVDRDRDRDRDRYYVLFADVMSGSPTTFKSVWHLKRYIYELDPRAESRPLGIPPCLVQCVIDDYGYGNCKKNEEWKLLDELYTQLFMKHEVDPLALHDACLQGELLQFAKGFVKLSPWTATYTRMLKNMYPLPDCKELILVPAARRS</sequence>
<name>A0A371DRW0_9APHY</name>
<dbReference type="STRING" id="139420.A0A371DRW0"/>
<evidence type="ECO:0000313" key="7">
    <source>
        <dbReference type="Proteomes" id="UP000256964"/>
    </source>
</evidence>
<dbReference type="Gene3D" id="6.10.140.2220">
    <property type="match status" value="1"/>
</dbReference>
<feature type="domain" description="MYND-type" evidence="5">
    <location>
        <begin position="5"/>
        <end position="44"/>
    </location>
</feature>
<keyword evidence="2 4" id="KW-0863">Zinc-finger</keyword>
<dbReference type="SUPFAM" id="SSF144232">
    <property type="entry name" value="HIT/MYND zinc finger-like"/>
    <property type="match status" value="1"/>
</dbReference>
<accession>A0A371DRW0</accession>
<evidence type="ECO:0000259" key="5">
    <source>
        <dbReference type="PROSITE" id="PS50865"/>
    </source>
</evidence>
<evidence type="ECO:0000256" key="4">
    <source>
        <dbReference type="PROSITE-ProRule" id="PRU00134"/>
    </source>
</evidence>
<dbReference type="EMBL" id="KZ857382">
    <property type="protein sequence ID" value="RDX55279.1"/>
    <property type="molecule type" value="Genomic_DNA"/>
</dbReference>
<keyword evidence="1" id="KW-0479">Metal-binding</keyword>
<dbReference type="GO" id="GO:0008270">
    <property type="term" value="F:zinc ion binding"/>
    <property type="evidence" value="ECO:0007669"/>
    <property type="project" value="UniProtKB-KW"/>
</dbReference>
<dbReference type="Pfam" id="PF01753">
    <property type="entry name" value="zf-MYND"/>
    <property type="match status" value="1"/>
</dbReference>
<proteinExistence type="predicted"/>
<evidence type="ECO:0000313" key="6">
    <source>
        <dbReference type="EMBL" id="RDX55279.1"/>
    </source>
</evidence>
<keyword evidence="7" id="KW-1185">Reference proteome</keyword>
<protein>
    <recommendedName>
        <fullName evidence="5">MYND-type domain-containing protein</fullName>
    </recommendedName>
</protein>
<evidence type="ECO:0000256" key="2">
    <source>
        <dbReference type="ARBA" id="ARBA00022771"/>
    </source>
</evidence>
<organism evidence="6 7">
    <name type="scientific">Lentinus brumalis</name>
    <dbReference type="NCBI Taxonomy" id="2498619"/>
    <lineage>
        <taxon>Eukaryota</taxon>
        <taxon>Fungi</taxon>
        <taxon>Dikarya</taxon>
        <taxon>Basidiomycota</taxon>
        <taxon>Agaricomycotina</taxon>
        <taxon>Agaricomycetes</taxon>
        <taxon>Polyporales</taxon>
        <taxon>Polyporaceae</taxon>
        <taxon>Lentinus</taxon>
    </lineage>
</organism>
<dbReference type="OrthoDB" id="4851849at2759"/>
<evidence type="ECO:0000256" key="3">
    <source>
        <dbReference type="ARBA" id="ARBA00022833"/>
    </source>
</evidence>
<gene>
    <name evidence="6" type="ORF">OH76DRAFT_1396677</name>
</gene>
<dbReference type="PROSITE" id="PS50865">
    <property type="entry name" value="ZF_MYND_2"/>
    <property type="match status" value="1"/>
</dbReference>
<reference evidence="6 7" key="1">
    <citation type="journal article" date="2018" name="Biotechnol. Biofuels">
        <title>Integrative visual omics of the white-rot fungus Polyporus brumalis exposes the biotechnological potential of its oxidative enzymes for delignifying raw plant biomass.</title>
        <authorList>
            <person name="Miyauchi S."/>
            <person name="Rancon A."/>
            <person name="Drula E."/>
            <person name="Hage H."/>
            <person name="Chaduli D."/>
            <person name="Favel A."/>
            <person name="Grisel S."/>
            <person name="Henrissat B."/>
            <person name="Herpoel-Gimbert I."/>
            <person name="Ruiz-Duenas F.J."/>
            <person name="Chevret D."/>
            <person name="Hainaut M."/>
            <person name="Lin J."/>
            <person name="Wang M."/>
            <person name="Pangilinan J."/>
            <person name="Lipzen A."/>
            <person name="Lesage-Meessen L."/>
            <person name="Navarro D."/>
            <person name="Riley R."/>
            <person name="Grigoriev I.V."/>
            <person name="Zhou S."/>
            <person name="Raouche S."/>
            <person name="Rosso M.N."/>
        </authorList>
    </citation>
    <scope>NUCLEOTIDE SEQUENCE [LARGE SCALE GENOMIC DNA]</scope>
    <source>
        <strain evidence="6 7">BRFM 1820</strain>
    </source>
</reference>
<keyword evidence="3" id="KW-0862">Zinc</keyword>
<dbReference type="AlphaFoldDB" id="A0A371DRW0"/>